<name>A0A327YP77_9RHOB</name>
<dbReference type="AlphaFoldDB" id="A0A327YP77"/>
<dbReference type="Proteomes" id="UP000249165">
    <property type="component" value="Unassembled WGS sequence"/>
</dbReference>
<gene>
    <name evidence="1" type="ORF">ATI53_100293</name>
</gene>
<dbReference type="Pfam" id="PF05521">
    <property type="entry name" value="Phage_HCP"/>
    <property type="match status" value="1"/>
</dbReference>
<keyword evidence="2" id="KW-1185">Reference proteome</keyword>
<protein>
    <submittedName>
        <fullName evidence="1">Head-tail adaptor</fullName>
    </submittedName>
</protein>
<dbReference type="OrthoDB" id="7570189at2"/>
<evidence type="ECO:0000313" key="1">
    <source>
        <dbReference type="EMBL" id="RAK22914.1"/>
    </source>
</evidence>
<sequence>MSVPVLNRELALQERQGGPDGAGGRSETWVTLGTLWAEVTPRSGRQTQGFAGAVSLGTFRITVRGAPQGAGNRPVAGQRFVMGARIFEILAVTEIEPGGMYLDCDAREEVAA</sequence>
<dbReference type="EMBL" id="QLMG01000002">
    <property type="protein sequence ID" value="RAK22914.1"/>
    <property type="molecule type" value="Genomic_DNA"/>
</dbReference>
<proteinExistence type="predicted"/>
<dbReference type="Gene3D" id="2.40.10.270">
    <property type="entry name" value="Bacteriophage SPP1 head-tail adaptor protein"/>
    <property type="match status" value="1"/>
</dbReference>
<dbReference type="InterPro" id="IPR038666">
    <property type="entry name" value="SSP1_head-tail_sf"/>
</dbReference>
<comment type="caution">
    <text evidence="1">The sequence shown here is derived from an EMBL/GenBank/DDBJ whole genome shotgun (WGS) entry which is preliminary data.</text>
</comment>
<evidence type="ECO:0000313" key="2">
    <source>
        <dbReference type="Proteomes" id="UP000249165"/>
    </source>
</evidence>
<organism evidence="1 2">
    <name type="scientific">Salipiger aestuarii</name>
    <dbReference type="NCBI Taxonomy" id="568098"/>
    <lineage>
        <taxon>Bacteria</taxon>
        <taxon>Pseudomonadati</taxon>
        <taxon>Pseudomonadota</taxon>
        <taxon>Alphaproteobacteria</taxon>
        <taxon>Rhodobacterales</taxon>
        <taxon>Roseobacteraceae</taxon>
        <taxon>Salipiger</taxon>
    </lineage>
</organism>
<accession>A0A327YP77</accession>
<reference evidence="1 2" key="1">
    <citation type="submission" date="2018-06" db="EMBL/GenBank/DDBJ databases">
        <title>Genomic Encyclopedia of Archaeal and Bacterial Type Strains, Phase II (KMG-II): from individual species to whole genera.</title>
        <authorList>
            <person name="Goeker M."/>
        </authorList>
    </citation>
    <scope>NUCLEOTIDE SEQUENCE [LARGE SCALE GENOMIC DNA]</scope>
    <source>
        <strain evidence="1 2">DSM 22011</strain>
    </source>
</reference>
<dbReference type="InterPro" id="IPR008767">
    <property type="entry name" value="Phage_SPP1_head-tail_adaptor"/>
</dbReference>
<dbReference type="RefSeq" id="WP_111549597.1">
    <property type="nucleotide sequence ID" value="NZ_LIQE01000001.1"/>
</dbReference>